<feature type="compositionally biased region" description="Polar residues" evidence="1">
    <location>
        <begin position="90"/>
        <end position="99"/>
    </location>
</feature>
<comment type="caution">
    <text evidence="2">The sequence shown here is derived from an EMBL/GenBank/DDBJ whole genome shotgun (WGS) entry which is preliminary data.</text>
</comment>
<feature type="compositionally biased region" description="Basic and acidic residues" evidence="1">
    <location>
        <begin position="221"/>
        <end position="242"/>
    </location>
</feature>
<evidence type="ECO:0000313" key="3">
    <source>
        <dbReference type="Proteomes" id="UP000663828"/>
    </source>
</evidence>
<feature type="compositionally biased region" description="Basic and acidic residues" evidence="1">
    <location>
        <begin position="15"/>
        <end position="33"/>
    </location>
</feature>
<protein>
    <submittedName>
        <fullName evidence="2">Uncharacterized protein</fullName>
    </submittedName>
</protein>
<feature type="region of interest" description="Disordered" evidence="1">
    <location>
        <begin position="221"/>
        <end position="260"/>
    </location>
</feature>
<sequence>MAVYPPRSIQSATEQKPDRSKSRSRLVFDEQHQFRKKNNRSLSHLQESREFLPCTACSTEAHRRQEVFRRPSSSCQRHESTPPVNKEQRPSTGTKSQASRRPPSAADLDRLSRPKPVSSERLLTDNCNWGNFIKRKSKYAIKTPYGLCDLAHGNENSENRPPFVNYGGRYSDKQNGEKRTYNSLAIHQLKHHEVEGQRLADILRERRLRLQAENYFREVEERNAQAQDLRDRAARASTEYRDNYQPPPQNYYAEGTSSRQ</sequence>
<evidence type="ECO:0000313" key="2">
    <source>
        <dbReference type="EMBL" id="CAF1350956.1"/>
    </source>
</evidence>
<gene>
    <name evidence="2" type="ORF">XAT740_LOCUS31479</name>
</gene>
<dbReference type="AlphaFoldDB" id="A0A815H924"/>
<feature type="region of interest" description="Disordered" evidence="1">
    <location>
        <begin position="1"/>
        <end position="45"/>
    </location>
</feature>
<feature type="region of interest" description="Disordered" evidence="1">
    <location>
        <begin position="65"/>
        <end position="119"/>
    </location>
</feature>
<dbReference type="EMBL" id="CAJNOR010002871">
    <property type="protein sequence ID" value="CAF1350956.1"/>
    <property type="molecule type" value="Genomic_DNA"/>
</dbReference>
<keyword evidence="3" id="KW-1185">Reference proteome</keyword>
<accession>A0A815H924</accession>
<proteinExistence type="predicted"/>
<reference evidence="2" key="1">
    <citation type="submission" date="2021-02" db="EMBL/GenBank/DDBJ databases">
        <authorList>
            <person name="Nowell W R."/>
        </authorList>
    </citation>
    <scope>NUCLEOTIDE SEQUENCE</scope>
</reference>
<evidence type="ECO:0000256" key="1">
    <source>
        <dbReference type="SAM" id="MobiDB-lite"/>
    </source>
</evidence>
<organism evidence="2 3">
    <name type="scientific">Adineta ricciae</name>
    <name type="common">Rotifer</name>
    <dbReference type="NCBI Taxonomy" id="249248"/>
    <lineage>
        <taxon>Eukaryota</taxon>
        <taxon>Metazoa</taxon>
        <taxon>Spiralia</taxon>
        <taxon>Gnathifera</taxon>
        <taxon>Rotifera</taxon>
        <taxon>Eurotatoria</taxon>
        <taxon>Bdelloidea</taxon>
        <taxon>Adinetida</taxon>
        <taxon>Adinetidae</taxon>
        <taxon>Adineta</taxon>
    </lineage>
</organism>
<dbReference type="Proteomes" id="UP000663828">
    <property type="component" value="Unassembled WGS sequence"/>
</dbReference>
<name>A0A815H924_ADIRI</name>